<name>A0ABV3WW45_9HYPH</name>
<evidence type="ECO:0008006" key="3">
    <source>
        <dbReference type="Google" id="ProtNLM"/>
    </source>
</evidence>
<dbReference type="PROSITE" id="PS51257">
    <property type="entry name" value="PROKAR_LIPOPROTEIN"/>
    <property type="match status" value="1"/>
</dbReference>
<comment type="caution">
    <text evidence="1">The sequence shown here is derived from an EMBL/GenBank/DDBJ whole genome shotgun (WGS) entry which is preliminary data.</text>
</comment>
<evidence type="ECO:0000313" key="1">
    <source>
        <dbReference type="EMBL" id="MEX4008884.1"/>
    </source>
</evidence>
<accession>A0ABV3WW45</accession>
<gene>
    <name evidence="1" type="ORF">V1479_16365</name>
</gene>
<evidence type="ECO:0000313" key="2">
    <source>
        <dbReference type="Proteomes" id="UP001559025"/>
    </source>
</evidence>
<dbReference type="Proteomes" id="UP001559025">
    <property type="component" value="Unassembled WGS sequence"/>
</dbReference>
<dbReference type="EMBL" id="JAZHFV010000005">
    <property type="protein sequence ID" value="MEX4008884.1"/>
    <property type="molecule type" value="Genomic_DNA"/>
</dbReference>
<sequence length="178" mass="18167">MKRILVLSAVTLAIAGCQTDPQPMNSPIVSSAPGVPSDIADLVDARAAGGETQLMARGYTLARTAGLTAYWWNAGSGTCAAVVTGQGRYQSIRSVSASECGASTTADVVGVPTDIADLVGARGSSGEMQLMARGYALARTAGLTAYWWNAGTGVCAQVVTGDGRYQSVDAASRNDCGR</sequence>
<keyword evidence="2" id="KW-1185">Reference proteome</keyword>
<protein>
    <recommendedName>
        <fullName evidence="3">Lipoprotein</fullName>
    </recommendedName>
</protein>
<dbReference type="RefSeq" id="WP_368803850.1">
    <property type="nucleotide sequence ID" value="NZ_JAZHFV010000005.1"/>
</dbReference>
<proteinExistence type="predicted"/>
<reference evidence="1 2" key="1">
    <citation type="submission" date="2024-01" db="EMBL/GenBank/DDBJ databases">
        <title>New evidence supports the origin of RcGTA from prophage.</title>
        <authorList>
            <person name="Xu Y."/>
            <person name="Liu B."/>
            <person name="Chen F."/>
        </authorList>
    </citation>
    <scope>NUCLEOTIDE SEQUENCE [LARGE SCALE GENOMIC DNA]</scope>
    <source>
        <strain evidence="1 2">CBW1107-2</strain>
    </source>
</reference>
<organism evidence="1 2">
    <name type="scientific">Neoaquamicrobium sediminum</name>
    <dbReference type="NCBI Taxonomy" id="1849104"/>
    <lineage>
        <taxon>Bacteria</taxon>
        <taxon>Pseudomonadati</taxon>
        <taxon>Pseudomonadota</taxon>
        <taxon>Alphaproteobacteria</taxon>
        <taxon>Hyphomicrobiales</taxon>
        <taxon>Phyllobacteriaceae</taxon>
        <taxon>Neoaquamicrobium</taxon>
    </lineage>
</organism>